<gene>
    <name evidence="1" type="ORF">PSON_ATCC_30995.1.T1720111</name>
</gene>
<organism evidence="1 2">
    <name type="scientific">Paramecium sonneborni</name>
    <dbReference type="NCBI Taxonomy" id="65129"/>
    <lineage>
        <taxon>Eukaryota</taxon>
        <taxon>Sar</taxon>
        <taxon>Alveolata</taxon>
        <taxon>Ciliophora</taxon>
        <taxon>Intramacronucleata</taxon>
        <taxon>Oligohymenophorea</taxon>
        <taxon>Peniculida</taxon>
        <taxon>Parameciidae</taxon>
        <taxon>Paramecium</taxon>
    </lineage>
</organism>
<reference evidence="1" key="1">
    <citation type="submission" date="2021-01" db="EMBL/GenBank/DDBJ databases">
        <authorList>
            <consortium name="Genoscope - CEA"/>
            <person name="William W."/>
        </authorList>
    </citation>
    <scope>NUCLEOTIDE SEQUENCE</scope>
</reference>
<evidence type="ECO:0000313" key="2">
    <source>
        <dbReference type="Proteomes" id="UP000692954"/>
    </source>
</evidence>
<dbReference type="OrthoDB" id="294795at2759"/>
<accession>A0A8S1RJ47</accession>
<dbReference type="AlphaFoldDB" id="A0A8S1RJ47"/>
<evidence type="ECO:0000313" key="1">
    <source>
        <dbReference type="EMBL" id="CAD8127060.1"/>
    </source>
</evidence>
<proteinExistence type="predicted"/>
<dbReference type="EMBL" id="CAJJDN010000172">
    <property type="protein sequence ID" value="CAD8127060.1"/>
    <property type="molecule type" value="Genomic_DNA"/>
</dbReference>
<protein>
    <submittedName>
        <fullName evidence="1">Uncharacterized protein</fullName>
    </submittedName>
</protein>
<dbReference type="Proteomes" id="UP000692954">
    <property type="component" value="Unassembled WGS sequence"/>
</dbReference>
<comment type="caution">
    <text evidence="1">The sequence shown here is derived from an EMBL/GenBank/DDBJ whole genome shotgun (WGS) entry which is preliminary data.</text>
</comment>
<sequence length="205" mass="24199">MDLQYEEGEILTQKNDKLEGIDSESSLRSLSDTNRDERVHKTIKDELSSFSYVCPIFNFIGHCTQDQCKKRHILIQDGLDQLISENLPLLNVLVSNGEKVRVPYQKILNKEIQISRHQIIKPKVVTNYSFGLCEKNKRTLIHKLRKDIDKMQNKLKIINYLKKWAMHKYVDESDFVELYYSLNPSQQIHFMNIFRVLELQPPSFQ</sequence>
<name>A0A8S1RJ47_9CILI</name>
<keyword evidence="2" id="KW-1185">Reference proteome</keyword>